<dbReference type="RefSeq" id="WP_085850707.1">
    <property type="nucleotide sequence ID" value="NZ_FNZV01000018.1"/>
</dbReference>
<dbReference type="SUPFAM" id="SSF48179">
    <property type="entry name" value="6-phosphogluconate dehydrogenase C-terminal domain-like"/>
    <property type="match status" value="1"/>
</dbReference>
<dbReference type="AlphaFoldDB" id="A0A1Y5TSA8"/>
<feature type="domain" description="3-hydroxyisobutyrate dehydrogenase-like NAD-binding" evidence="5">
    <location>
        <begin position="169"/>
        <end position="280"/>
    </location>
</feature>
<dbReference type="PANTHER" id="PTHR43060:SF15">
    <property type="entry name" value="3-HYDROXYISOBUTYRATE DEHYDROGENASE-LIKE 1, MITOCHONDRIAL-RELATED"/>
    <property type="match status" value="1"/>
</dbReference>
<reference evidence="6 7" key="1">
    <citation type="submission" date="2017-03" db="EMBL/GenBank/DDBJ databases">
        <authorList>
            <person name="Afonso C.L."/>
            <person name="Miller P.J."/>
            <person name="Scott M.A."/>
            <person name="Spackman E."/>
            <person name="Goraichik I."/>
            <person name="Dimitrov K.M."/>
            <person name="Suarez D.L."/>
            <person name="Swayne D.E."/>
        </authorList>
    </citation>
    <scope>NUCLEOTIDE SEQUENCE [LARGE SCALE GENOMIC DNA]</scope>
    <source>
        <strain evidence="6 7">CECT 7971</strain>
    </source>
</reference>
<evidence type="ECO:0000256" key="3">
    <source>
        <dbReference type="PIRSR" id="PIRSR000103-1"/>
    </source>
</evidence>
<dbReference type="STRING" id="658057.SAMN04488032_11817"/>
<dbReference type="InterPro" id="IPR036291">
    <property type="entry name" value="NAD(P)-bd_dom_sf"/>
</dbReference>
<keyword evidence="7" id="KW-1185">Reference proteome</keyword>
<sequence length="307" mass="32007">MKTKPIIGFIGVGLMGHGMAANILKGGYTLYIKGNSNRTPIDDLVAKGATEVDSPKEMAALCDIIHLCLPNSDSVEATIRGDDGILAGGKAGLIVVDSSTANPTSTVTLAQELEAAGMHMVDAPLGRTPKEAEAGMLDAMVGADDATFAKVLPLIECWAGIINHVGPVGSAHKMKLIMNFISMGYAAIYAEALSVGVKSGLTPQVINDVIGASRLSNGFFDTFMSCAVGRDMEVHKFSITNASKDVHYASAMASNVRALNPVGEAVKSYYTAVEAAGHGADYVPHLADHVARMNGFELAEAVKKGAK</sequence>
<evidence type="ECO:0000313" key="6">
    <source>
        <dbReference type="EMBL" id="SLN68464.1"/>
    </source>
</evidence>
<keyword evidence="2" id="KW-0520">NAD</keyword>
<dbReference type="PIRSF" id="PIRSF000103">
    <property type="entry name" value="HIBADH"/>
    <property type="match status" value="1"/>
</dbReference>
<dbReference type="Pfam" id="PF14833">
    <property type="entry name" value="NAD_binding_11"/>
    <property type="match status" value="1"/>
</dbReference>
<dbReference type="InterPro" id="IPR006115">
    <property type="entry name" value="6PGDH_NADP-bd"/>
</dbReference>
<dbReference type="InterPro" id="IPR008927">
    <property type="entry name" value="6-PGluconate_DH-like_C_sf"/>
</dbReference>
<feature type="active site" evidence="3">
    <location>
        <position position="175"/>
    </location>
</feature>
<dbReference type="Gene3D" id="3.40.50.720">
    <property type="entry name" value="NAD(P)-binding Rossmann-like Domain"/>
    <property type="match status" value="1"/>
</dbReference>
<evidence type="ECO:0000256" key="1">
    <source>
        <dbReference type="ARBA" id="ARBA00023002"/>
    </source>
</evidence>
<feature type="domain" description="6-phosphogluconate dehydrogenase NADP-binding" evidence="4">
    <location>
        <begin position="7"/>
        <end position="166"/>
    </location>
</feature>
<dbReference type="Gene3D" id="1.10.1040.10">
    <property type="entry name" value="N-(1-d-carboxylethyl)-l-norvaline Dehydrogenase, domain 2"/>
    <property type="match status" value="1"/>
</dbReference>
<dbReference type="SUPFAM" id="SSF51735">
    <property type="entry name" value="NAD(P)-binding Rossmann-fold domains"/>
    <property type="match status" value="1"/>
</dbReference>
<dbReference type="InterPro" id="IPR013328">
    <property type="entry name" value="6PGD_dom2"/>
</dbReference>
<evidence type="ECO:0000313" key="7">
    <source>
        <dbReference type="Proteomes" id="UP000193307"/>
    </source>
</evidence>
<dbReference type="Proteomes" id="UP000193307">
    <property type="component" value="Unassembled WGS sequence"/>
</dbReference>
<evidence type="ECO:0000256" key="2">
    <source>
        <dbReference type="ARBA" id="ARBA00023027"/>
    </source>
</evidence>
<dbReference type="PANTHER" id="PTHR43060">
    <property type="entry name" value="3-HYDROXYISOBUTYRATE DEHYDROGENASE-LIKE 1, MITOCHONDRIAL-RELATED"/>
    <property type="match status" value="1"/>
</dbReference>
<dbReference type="Pfam" id="PF03446">
    <property type="entry name" value="NAD_binding_2"/>
    <property type="match status" value="1"/>
</dbReference>
<organism evidence="6 7">
    <name type="scientific">Pacificibacter marinus</name>
    <dbReference type="NCBI Taxonomy" id="658057"/>
    <lineage>
        <taxon>Bacteria</taxon>
        <taxon>Pseudomonadati</taxon>
        <taxon>Pseudomonadota</taxon>
        <taxon>Alphaproteobacteria</taxon>
        <taxon>Rhodobacterales</taxon>
        <taxon>Roseobacteraceae</taxon>
        <taxon>Pacificibacter</taxon>
    </lineage>
</organism>
<dbReference type="EMBL" id="FWFW01000017">
    <property type="protein sequence ID" value="SLN68464.1"/>
    <property type="molecule type" value="Genomic_DNA"/>
</dbReference>
<dbReference type="GO" id="GO:0008679">
    <property type="term" value="F:2-hydroxy-3-oxopropionate reductase activity"/>
    <property type="evidence" value="ECO:0007669"/>
    <property type="project" value="UniProtKB-EC"/>
</dbReference>
<dbReference type="InterPro" id="IPR015815">
    <property type="entry name" value="HIBADH-related"/>
</dbReference>
<evidence type="ECO:0000259" key="5">
    <source>
        <dbReference type="Pfam" id="PF14833"/>
    </source>
</evidence>
<dbReference type="InterPro" id="IPR029154">
    <property type="entry name" value="HIBADH-like_NADP-bd"/>
</dbReference>
<name>A0A1Y5TSA8_9RHOB</name>
<evidence type="ECO:0000259" key="4">
    <source>
        <dbReference type="Pfam" id="PF03446"/>
    </source>
</evidence>
<accession>A0A1Y5TSA8</accession>
<dbReference type="GO" id="GO:0050661">
    <property type="term" value="F:NADP binding"/>
    <property type="evidence" value="ECO:0007669"/>
    <property type="project" value="InterPro"/>
</dbReference>
<keyword evidence="1 6" id="KW-0560">Oxidoreductase</keyword>
<dbReference type="OrthoDB" id="9812907at2"/>
<dbReference type="EC" id="1.1.1.60" evidence="6"/>
<gene>
    <name evidence="6" type="primary">garR_2</name>
    <name evidence="6" type="ORF">PAM7971_03639</name>
</gene>
<proteinExistence type="predicted"/>
<dbReference type="GO" id="GO:0051287">
    <property type="term" value="F:NAD binding"/>
    <property type="evidence" value="ECO:0007669"/>
    <property type="project" value="InterPro"/>
</dbReference>
<protein>
    <submittedName>
        <fullName evidence="6">2-hydroxy-3-oxopropionate reductase</fullName>
        <ecNumber evidence="6">1.1.1.60</ecNumber>
    </submittedName>
</protein>